<reference evidence="1 2" key="1">
    <citation type="submission" date="2008-03" db="EMBL/GenBank/DDBJ databases">
        <title>Complete sequence of plasmid7 of Methylobacterium radiotolerans JCM 2831.</title>
        <authorList>
            <consortium name="US DOE Joint Genome Institute"/>
            <person name="Copeland A."/>
            <person name="Lucas S."/>
            <person name="Lapidus A."/>
            <person name="Glavina del Rio T."/>
            <person name="Dalin E."/>
            <person name="Tice H."/>
            <person name="Bruce D."/>
            <person name="Goodwin L."/>
            <person name="Pitluck S."/>
            <person name="Kiss H."/>
            <person name="Brettin T."/>
            <person name="Detter J.C."/>
            <person name="Han C."/>
            <person name="Kuske C.R."/>
            <person name="Schmutz J."/>
            <person name="Larimer F."/>
            <person name="Land M."/>
            <person name="Hauser L."/>
            <person name="Kyrpides N."/>
            <person name="Mikhailova N."/>
            <person name="Marx C.J."/>
            <person name="Richardson P."/>
        </authorList>
    </citation>
    <scope>NUCLEOTIDE SEQUENCE [LARGE SCALE GENOMIC DNA]</scope>
    <source>
        <strain evidence="2">ATCC 27329 / DSM 1819 / JCM 2831 / NBRC 15690 / NCIMB 10815 / 0-1</strain>
        <plasmid evidence="2">Plasmid pMRAD07</plasmid>
    </source>
</reference>
<geneLocation type="plasmid" evidence="1 2">
    <name>pMRAD07</name>
</geneLocation>
<dbReference type="RefSeq" id="WP_012317025.1">
    <property type="nucleotide sequence ID" value="NC_010504.1"/>
</dbReference>
<dbReference type="AlphaFoldDB" id="B1MAA3"/>
<dbReference type="KEGG" id="mrd:Mrad2831_6516"/>
<evidence type="ECO:0000313" key="1">
    <source>
        <dbReference type="EMBL" id="ACB28428.1"/>
    </source>
</evidence>
<dbReference type="Proteomes" id="UP000006589">
    <property type="component" value="Plasmid pMRAD07"/>
</dbReference>
<accession>B1MAA3</accession>
<dbReference type="OrthoDB" id="7971551at2"/>
<sequence>MSTKNPIRSRPGRKPSIAAHPACAEIELARAAGDNLQVIADRFGVGRASVDRHWHALPPDRRARLAELAIELREYEARSRDPGANQAYAADVFRRAGQMGDASTLGQVREADANA</sequence>
<dbReference type="PATRIC" id="fig|426355.14.peg.21"/>
<proteinExistence type="predicted"/>
<dbReference type="GeneID" id="6136005"/>
<evidence type="ECO:0000313" key="2">
    <source>
        <dbReference type="Proteomes" id="UP000006589"/>
    </source>
</evidence>
<keyword evidence="1" id="KW-0614">Plasmid</keyword>
<dbReference type="HOGENOM" id="CLU_2106099_0_0_5"/>
<name>B1MAA3_METRJ</name>
<protein>
    <submittedName>
        <fullName evidence="1">Uncharacterized protein</fullName>
    </submittedName>
</protein>
<organism evidence="1 2">
    <name type="scientific">Methylobacterium radiotolerans (strain ATCC 27329 / DSM 1819 / JCM 2831 / NBRC 15690 / NCIMB 10815 / 0-1)</name>
    <dbReference type="NCBI Taxonomy" id="426355"/>
    <lineage>
        <taxon>Bacteria</taxon>
        <taxon>Pseudomonadati</taxon>
        <taxon>Pseudomonadota</taxon>
        <taxon>Alphaproteobacteria</taxon>
        <taxon>Hyphomicrobiales</taxon>
        <taxon>Methylobacteriaceae</taxon>
        <taxon>Methylobacterium</taxon>
    </lineage>
</organism>
<gene>
    <name evidence="1" type="ordered locus">Mrad2831_6516</name>
</gene>
<dbReference type="EMBL" id="CP001008">
    <property type="protein sequence ID" value="ACB28428.1"/>
    <property type="molecule type" value="Genomic_DNA"/>
</dbReference>